<dbReference type="OrthoDB" id="19657at2759"/>
<keyword evidence="2" id="KW-1185">Reference proteome</keyword>
<dbReference type="Proteomes" id="UP000092993">
    <property type="component" value="Unassembled WGS sequence"/>
</dbReference>
<dbReference type="AlphaFoldDB" id="A0A1C7M4G9"/>
<protein>
    <submittedName>
        <fullName evidence="1">Uncharacterized protein</fullName>
    </submittedName>
</protein>
<dbReference type="OMA" id="LDSSWMQ"/>
<organism evidence="1 2">
    <name type="scientific">Grifola frondosa</name>
    <name type="common">Maitake</name>
    <name type="synonym">Polyporus frondosus</name>
    <dbReference type="NCBI Taxonomy" id="5627"/>
    <lineage>
        <taxon>Eukaryota</taxon>
        <taxon>Fungi</taxon>
        <taxon>Dikarya</taxon>
        <taxon>Basidiomycota</taxon>
        <taxon>Agaricomycotina</taxon>
        <taxon>Agaricomycetes</taxon>
        <taxon>Polyporales</taxon>
        <taxon>Grifolaceae</taxon>
        <taxon>Grifola</taxon>
    </lineage>
</organism>
<comment type="caution">
    <text evidence="1">The sequence shown here is derived from an EMBL/GenBank/DDBJ whole genome shotgun (WGS) entry which is preliminary data.</text>
</comment>
<dbReference type="SUPFAM" id="SSF53474">
    <property type="entry name" value="alpha/beta-Hydrolases"/>
    <property type="match status" value="1"/>
</dbReference>
<reference evidence="1 2" key="1">
    <citation type="submission" date="2016-03" db="EMBL/GenBank/DDBJ databases">
        <title>Whole genome sequencing of Grifola frondosa 9006-11.</title>
        <authorList>
            <person name="Min B."/>
            <person name="Park H."/>
            <person name="Kim J.-G."/>
            <person name="Cho H."/>
            <person name="Oh Y.-L."/>
            <person name="Kong W.-S."/>
            <person name="Choi I.-G."/>
        </authorList>
    </citation>
    <scope>NUCLEOTIDE SEQUENCE [LARGE SCALE GENOMIC DNA]</scope>
    <source>
        <strain evidence="1 2">9006-11</strain>
    </source>
</reference>
<dbReference type="EMBL" id="LUGG01000010">
    <property type="protein sequence ID" value="OBZ71835.1"/>
    <property type="molecule type" value="Genomic_DNA"/>
</dbReference>
<proteinExistence type="predicted"/>
<gene>
    <name evidence="1" type="ORF">A0H81_08215</name>
</gene>
<dbReference type="InterPro" id="IPR029058">
    <property type="entry name" value="AB_hydrolase_fold"/>
</dbReference>
<accession>A0A1C7M4G9</accession>
<name>A0A1C7M4G9_GRIFR</name>
<evidence type="ECO:0000313" key="2">
    <source>
        <dbReference type="Proteomes" id="UP000092993"/>
    </source>
</evidence>
<dbReference type="Gene3D" id="3.40.50.1820">
    <property type="entry name" value="alpha/beta hydrolase"/>
    <property type="match status" value="1"/>
</dbReference>
<evidence type="ECO:0000313" key="1">
    <source>
        <dbReference type="EMBL" id="OBZ71835.1"/>
    </source>
</evidence>
<sequence>MPEVTGDTVALSEVTWSNILQSSIGACKLLTLAVRVRVARDPGIGIQTLCWLSAGSALVLRPDDYASVFYSTNAPNLNVSSLDPEKPTIVMLHPLFLDSSWMQPQLEDPRLHSSYNIVPTVFIICIFHLHTSFAAEIYSFTALRFAILFPELCLSLTLCNVPPQTELRSVFEAVEELSQLWAYSEDLESFESACKEVLTFFAGDANADIQDEMVAFWELHYPPFRRSYIIPNVNLELNRTPLNAEELACVRCPTLIIQAERCQTHPMEYAQQLADALVNSPNGPTIFPVKATHAYLTVLSSSIVNQVLHKFLSRQPKTRSDLRPPAIPLLERMKMALGKLAEFKNDPSIAERDPRTPISFSCVPDDVANSQLELSVLFMKGQMNAFNPLGSDGRPLRKFSERKNDHWLDSGADGFSYSGTKPFEKKKRPQKRIDREELVLPPSEPVSQEIQQVSRVRRTKLIPTAAIADKQVIKGSMAKVVASSSTSSLPQLPRRLLPWQGAI</sequence>